<name>A0A1A6GE15_NEOLE</name>
<feature type="non-terminal residue" evidence="1">
    <location>
        <position position="73"/>
    </location>
</feature>
<evidence type="ECO:0000313" key="2">
    <source>
        <dbReference type="Proteomes" id="UP000092124"/>
    </source>
</evidence>
<accession>A0A1A6GE15</accession>
<dbReference type="EMBL" id="LZPO01097402">
    <property type="protein sequence ID" value="OBS64099.1"/>
    <property type="molecule type" value="Genomic_DNA"/>
</dbReference>
<gene>
    <name evidence="1" type="ORF">A6R68_07362</name>
</gene>
<organism evidence="1 2">
    <name type="scientific">Neotoma lepida</name>
    <name type="common">Desert woodrat</name>
    <dbReference type="NCBI Taxonomy" id="56216"/>
    <lineage>
        <taxon>Eukaryota</taxon>
        <taxon>Metazoa</taxon>
        <taxon>Chordata</taxon>
        <taxon>Craniata</taxon>
        <taxon>Vertebrata</taxon>
        <taxon>Euteleostomi</taxon>
        <taxon>Mammalia</taxon>
        <taxon>Eutheria</taxon>
        <taxon>Euarchontoglires</taxon>
        <taxon>Glires</taxon>
        <taxon>Rodentia</taxon>
        <taxon>Myomorpha</taxon>
        <taxon>Muroidea</taxon>
        <taxon>Cricetidae</taxon>
        <taxon>Neotominae</taxon>
        <taxon>Neotoma</taxon>
    </lineage>
</organism>
<dbReference type="AlphaFoldDB" id="A0A1A6GE15"/>
<evidence type="ECO:0000313" key="1">
    <source>
        <dbReference type="EMBL" id="OBS64099.1"/>
    </source>
</evidence>
<protein>
    <submittedName>
        <fullName evidence="1">Uncharacterized protein</fullName>
    </submittedName>
</protein>
<comment type="caution">
    <text evidence="1">The sequence shown here is derived from an EMBL/GenBank/DDBJ whole genome shotgun (WGS) entry which is preliminary data.</text>
</comment>
<sequence length="73" mass="8495">MVILLFLQLDKLINEMTMTTRTFSLKIWLGIFPFQAVKCSLASVILSGVQCEQKALDEFDRPLIRSPWWPRPL</sequence>
<reference evidence="1 2" key="1">
    <citation type="submission" date="2016-06" db="EMBL/GenBank/DDBJ databases">
        <title>The Draft Genome Sequence and Annotation of the Desert Woodrat Neotoma lepida.</title>
        <authorList>
            <person name="Campbell M."/>
            <person name="Oakeson K.F."/>
            <person name="Yandell M."/>
            <person name="Halpert J.R."/>
            <person name="Dearing D."/>
        </authorList>
    </citation>
    <scope>NUCLEOTIDE SEQUENCE [LARGE SCALE GENOMIC DNA]</scope>
    <source>
        <strain evidence="1">417</strain>
        <tissue evidence="1">Liver</tissue>
    </source>
</reference>
<proteinExistence type="predicted"/>
<keyword evidence="2" id="KW-1185">Reference proteome</keyword>
<dbReference type="Proteomes" id="UP000092124">
    <property type="component" value="Unassembled WGS sequence"/>
</dbReference>